<evidence type="ECO:0000256" key="2">
    <source>
        <dbReference type="ARBA" id="ARBA00022737"/>
    </source>
</evidence>
<organism evidence="4 5">
    <name type="scientific">Phanerochaete carnosa (strain HHB-10118-sp)</name>
    <name type="common">White-rot fungus</name>
    <name type="synonym">Peniophora carnosa</name>
    <dbReference type="NCBI Taxonomy" id="650164"/>
    <lineage>
        <taxon>Eukaryota</taxon>
        <taxon>Fungi</taxon>
        <taxon>Dikarya</taxon>
        <taxon>Basidiomycota</taxon>
        <taxon>Agaricomycotina</taxon>
        <taxon>Agaricomycetes</taxon>
        <taxon>Polyporales</taxon>
        <taxon>Phanerochaetaceae</taxon>
        <taxon>Phanerochaete</taxon>
    </lineage>
</organism>
<gene>
    <name evidence="4" type="ORF">PHACADRAFT_264839</name>
</gene>
<dbReference type="InParanoid" id="K5WJ03"/>
<dbReference type="PANTHER" id="PTHR44019:SF8">
    <property type="entry name" value="POC1 CENTRIOLAR PROTEIN HOMOLOG"/>
    <property type="match status" value="1"/>
</dbReference>
<name>K5WJ03_PHACS</name>
<dbReference type="OrthoDB" id="10251741at2759"/>
<dbReference type="RefSeq" id="XP_007401414.1">
    <property type="nucleotide sequence ID" value="XM_007401352.1"/>
</dbReference>
<dbReference type="GeneID" id="18918928"/>
<dbReference type="STRING" id="650164.K5WJ03"/>
<evidence type="ECO:0000313" key="5">
    <source>
        <dbReference type="Proteomes" id="UP000008370"/>
    </source>
</evidence>
<protein>
    <submittedName>
        <fullName evidence="4">Uncharacterized protein</fullName>
    </submittedName>
</protein>
<dbReference type="PROSITE" id="PS50082">
    <property type="entry name" value="WD_REPEATS_2"/>
    <property type="match status" value="1"/>
</dbReference>
<feature type="repeat" description="WD" evidence="3">
    <location>
        <begin position="254"/>
        <end position="279"/>
    </location>
</feature>
<dbReference type="Proteomes" id="UP000008370">
    <property type="component" value="Unassembled WGS sequence"/>
</dbReference>
<evidence type="ECO:0000313" key="4">
    <source>
        <dbReference type="EMBL" id="EKM50227.1"/>
    </source>
</evidence>
<dbReference type="AlphaFoldDB" id="K5WJ03"/>
<dbReference type="InterPro" id="IPR001680">
    <property type="entry name" value="WD40_rpt"/>
</dbReference>
<dbReference type="SMART" id="SM00320">
    <property type="entry name" value="WD40"/>
    <property type="match status" value="5"/>
</dbReference>
<keyword evidence="1 3" id="KW-0853">WD repeat</keyword>
<dbReference type="Gene3D" id="2.130.10.10">
    <property type="entry name" value="YVTN repeat-like/Quinoprotein amine dehydrogenase"/>
    <property type="match status" value="2"/>
</dbReference>
<dbReference type="InterPro" id="IPR050505">
    <property type="entry name" value="WDR55/POC1"/>
</dbReference>
<dbReference type="HOGENOM" id="CLU_000288_57_36_1"/>
<keyword evidence="5" id="KW-1185">Reference proteome</keyword>
<sequence>MEDVVTHERARAFAHRRITRTDLKKWSGITVDGAGLLEDWQVFIGPAETSAQPLKSKRIIFMDTQDSHSFRNCASATLSSDGTLLAASFEDGDILIWRLSDSLLVQHLHHRDLSSSTPAEAAKFLVFCSRDKTLVSCSAGCETFWDIQSGHRLESPWRNSFCRPILSVVYAPNGVLSAVSHWKGTNVTLKDGRKMSSILVHGYIRKLSFSPDSLRLYIELKDSCIIFDTNTHKRIAIIQRESTRPLYCSMSYQGDRIVTASDDGKMKIWSAVTGRNLLTIKFPKILSTSVTFSPDGAEVMAACRADNTAIAYDSWTGGLRRVFQFSARAQHLLYSPNGAFVAVGTVNGDLQVFNARSGTFVAKFEGAGEGWDFKAIQFLPDSRTLLAQLSHGPLILYNIQDALRVR</sequence>
<dbReference type="InterPro" id="IPR011047">
    <property type="entry name" value="Quinoprotein_ADH-like_sf"/>
</dbReference>
<dbReference type="KEGG" id="pco:PHACADRAFT_264839"/>
<evidence type="ECO:0000256" key="3">
    <source>
        <dbReference type="PROSITE-ProRule" id="PRU00221"/>
    </source>
</evidence>
<accession>K5WJ03</accession>
<evidence type="ECO:0000256" key="1">
    <source>
        <dbReference type="ARBA" id="ARBA00022574"/>
    </source>
</evidence>
<proteinExistence type="predicted"/>
<dbReference type="Pfam" id="PF00400">
    <property type="entry name" value="WD40"/>
    <property type="match status" value="2"/>
</dbReference>
<reference evidence="4 5" key="1">
    <citation type="journal article" date="2012" name="BMC Genomics">
        <title>Comparative genomics of the white-rot fungi, Phanerochaete carnosa and P. chrysosporium, to elucidate the genetic basis of the distinct wood types they colonize.</title>
        <authorList>
            <person name="Suzuki H."/>
            <person name="MacDonald J."/>
            <person name="Syed K."/>
            <person name="Salamov A."/>
            <person name="Hori C."/>
            <person name="Aerts A."/>
            <person name="Henrissat B."/>
            <person name="Wiebenga A."/>
            <person name="vanKuyk P.A."/>
            <person name="Barry K."/>
            <person name="Lindquist E."/>
            <person name="LaButti K."/>
            <person name="Lapidus A."/>
            <person name="Lucas S."/>
            <person name="Coutinho P."/>
            <person name="Gong Y."/>
            <person name="Samejima M."/>
            <person name="Mahadevan R."/>
            <person name="Abou-Zaid M."/>
            <person name="de Vries R.P."/>
            <person name="Igarashi K."/>
            <person name="Yadav J.S."/>
            <person name="Grigoriev I.V."/>
            <person name="Master E.R."/>
        </authorList>
    </citation>
    <scope>NUCLEOTIDE SEQUENCE [LARGE SCALE GENOMIC DNA]</scope>
    <source>
        <strain evidence="4 5">HHB-10118-sp</strain>
    </source>
</reference>
<dbReference type="EMBL" id="JH930479">
    <property type="protein sequence ID" value="EKM50227.1"/>
    <property type="molecule type" value="Genomic_DNA"/>
</dbReference>
<dbReference type="InterPro" id="IPR015943">
    <property type="entry name" value="WD40/YVTN_repeat-like_dom_sf"/>
</dbReference>
<dbReference type="PANTHER" id="PTHR44019">
    <property type="entry name" value="WD REPEAT-CONTAINING PROTEIN 55"/>
    <property type="match status" value="1"/>
</dbReference>
<keyword evidence="2" id="KW-0677">Repeat</keyword>
<dbReference type="SUPFAM" id="SSF50998">
    <property type="entry name" value="Quinoprotein alcohol dehydrogenase-like"/>
    <property type="match status" value="1"/>
</dbReference>